<dbReference type="EMBL" id="JAJAGQ010000005">
    <property type="protein sequence ID" value="KAJ8562304.1"/>
    <property type="molecule type" value="Genomic_DNA"/>
</dbReference>
<evidence type="ECO:0000256" key="1">
    <source>
        <dbReference type="SAM" id="MobiDB-lite"/>
    </source>
</evidence>
<evidence type="ECO:0000313" key="3">
    <source>
        <dbReference type="Proteomes" id="UP001152561"/>
    </source>
</evidence>
<feature type="compositionally biased region" description="Acidic residues" evidence="1">
    <location>
        <begin position="137"/>
        <end position="152"/>
    </location>
</feature>
<gene>
    <name evidence="2" type="ORF">K7X08_011595</name>
</gene>
<protein>
    <submittedName>
        <fullName evidence="2">Uncharacterized protein</fullName>
    </submittedName>
</protein>
<dbReference type="Proteomes" id="UP001152561">
    <property type="component" value="Unassembled WGS sequence"/>
</dbReference>
<name>A0A9Q1MNR9_9SOLA</name>
<proteinExistence type="predicted"/>
<reference evidence="3" key="1">
    <citation type="journal article" date="2023" name="Proc. Natl. Acad. Sci. U.S.A.">
        <title>Genomic and structural basis for evolution of tropane alkaloid biosynthesis.</title>
        <authorList>
            <person name="Wanga Y.-J."/>
            <person name="Taina T."/>
            <person name="Yua J.-Y."/>
            <person name="Lia J."/>
            <person name="Xua B."/>
            <person name="Chenc J."/>
            <person name="D'Auriad J.C."/>
            <person name="Huanga J.-P."/>
            <person name="Huanga S.-X."/>
        </authorList>
    </citation>
    <scope>NUCLEOTIDE SEQUENCE [LARGE SCALE GENOMIC DNA]</scope>
    <source>
        <strain evidence="3">cv. KIB-2019</strain>
    </source>
</reference>
<dbReference type="AlphaFoldDB" id="A0A9Q1MNR9"/>
<comment type="caution">
    <text evidence="2">The sequence shown here is derived from an EMBL/GenBank/DDBJ whole genome shotgun (WGS) entry which is preliminary data.</text>
</comment>
<feature type="region of interest" description="Disordered" evidence="1">
    <location>
        <begin position="131"/>
        <end position="152"/>
    </location>
</feature>
<accession>A0A9Q1MNR9</accession>
<evidence type="ECO:0000313" key="2">
    <source>
        <dbReference type="EMBL" id="KAJ8562304.1"/>
    </source>
</evidence>
<sequence>MITTGSYQRIVSAAITLSWLGTNSSQKEGLHLIRFPNFFQTSIRDLWIENGYVLPLSLARLTSSGSESSGKPQGHQVERLSHENMTQHGELKASAIHQFYGLPDNDIAPFRAQDCVGGQKLMMMLQFNGQKKRVGEDEYENDDDESESDESI</sequence>
<organism evidence="2 3">
    <name type="scientific">Anisodus acutangulus</name>
    <dbReference type="NCBI Taxonomy" id="402998"/>
    <lineage>
        <taxon>Eukaryota</taxon>
        <taxon>Viridiplantae</taxon>
        <taxon>Streptophyta</taxon>
        <taxon>Embryophyta</taxon>
        <taxon>Tracheophyta</taxon>
        <taxon>Spermatophyta</taxon>
        <taxon>Magnoliopsida</taxon>
        <taxon>eudicotyledons</taxon>
        <taxon>Gunneridae</taxon>
        <taxon>Pentapetalae</taxon>
        <taxon>asterids</taxon>
        <taxon>lamiids</taxon>
        <taxon>Solanales</taxon>
        <taxon>Solanaceae</taxon>
        <taxon>Solanoideae</taxon>
        <taxon>Hyoscyameae</taxon>
        <taxon>Anisodus</taxon>
    </lineage>
</organism>
<keyword evidence="3" id="KW-1185">Reference proteome</keyword>